<reference evidence="3" key="1">
    <citation type="journal article" date="2015" name="Nature">
        <title>Complex archaea that bridge the gap between prokaryotes and eukaryotes.</title>
        <authorList>
            <person name="Spang A."/>
            <person name="Saw J.H."/>
            <person name="Jorgensen S.L."/>
            <person name="Zaremba-Niedzwiedzka K."/>
            <person name="Martijn J."/>
            <person name="Lind A.E."/>
            <person name="van Eijk R."/>
            <person name="Schleper C."/>
            <person name="Guy L."/>
            <person name="Ettema T.J."/>
        </authorList>
    </citation>
    <scope>NUCLEOTIDE SEQUENCE</scope>
</reference>
<dbReference type="EMBL" id="LAZR01059661">
    <property type="protein sequence ID" value="KKK67344.1"/>
    <property type="molecule type" value="Genomic_DNA"/>
</dbReference>
<protein>
    <submittedName>
        <fullName evidence="3">Uncharacterized protein</fullName>
    </submittedName>
</protein>
<gene>
    <name evidence="3" type="ORF">LCGC14_2955010</name>
</gene>
<keyword evidence="1" id="KW-0175">Coiled coil</keyword>
<feature type="coiled-coil region" evidence="1">
    <location>
        <begin position="228"/>
        <end position="267"/>
    </location>
</feature>
<keyword evidence="2" id="KW-0472">Membrane</keyword>
<proteinExistence type="predicted"/>
<feature type="transmembrane region" description="Helical" evidence="2">
    <location>
        <begin position="202"/>
        <end position="224"/>
    </location>
</feature>
<evidence type="ECO:0000313" key="3">
    <source>
        <dbReference type="EMBL" id="KKK67344.1"/>
    </source>
</evidence>
<keyword evidence="2" id="KW-0812">Transmembrane</keyword>
<evidence type="ECO:0000256" key="1">
    <source>
        <dbReference type="SAM" id="Coils"/>
    </source>
</evidence>
<keyword evidence="2" id="KW-1133">Transmembrane helix</keyword>
<name>A0A0F8ZLQ9_9ZZZZ</name>
<sequence>MQIHNKGEMPAKALEDRKHSENLYSKIIRPASGKRNIVFFVLLTVILSAMVWHIWSSFDQLGQLENQKDEMADLHGTIIYFDEVLTMSARMAAATGDSKWEDRYRSFEPQLDDAINRAIELTPKDFVDPAADQTDAANIKLVAMETESFDLVHQGNLQAANKLLYSQEYEKQKGLYKEGMEQYLISLHDHIANKHDMTQSTLLIFSVFLILIFTLSIFSGIAILHMRKNLIERKQKQIELEANEQQLKASNQQLQASEDQMKTLNHHLAERAKELDCLYKLSELAAETNKSVDAIFTEAVNLIPPSWQYPEVTCAKITVENKEYVTDNFKETKWKQSSDIMVSGRKNGFVEVYYSEEKPVID</sequence>
<evidence type="ECO:0000256" key="2">
    <source>
        <dbReference type="SAM" id="Phobius"/>
    </source>
</evidence>
<comment type="caution">
    <text evidence="3">The sequence shown here is derived from an EMBL/GenBank/DDBJ whole genome shotgun (WGS) entry which is preliminary data.</text>
</comment>
<dbReference type="AlphaFoldDB" id="A0A0F8ZLQ9"/>
<organism evidence="3">
    <name type="scientific">marine sediment metagenome</name>
    <dbReference type="NCBI Taxonomy" id="412755"/>
    <lineage>
        <taxon>unclassified sequences</taxon>
        <taxon>metagenomes</taxon>
        <taxon>ecological metagenomes</taxon>
    </lineage>
</organism>
<feature type="transmembrane region" description="Helical" evidence="2">
    <location>
        <begin position="36"/>
        <end position="55"/>
    </location>
</feature>
<accession>A0A0F8ZLQ9</accession>
<feature type="non-terminal residue" evidence="3">
    <location>
        <position position="362"/>
    </location>
</feature>